<evidence type="ECO:0000313" key="3">
    <source>
        <dbReference type="Proteomes" id="UP001163821"/>
    </source>
</evidence>
<dbReference type="EMBL" id="JAPAAF010000068">
    <property type="protein sequence ID" value="MCW0484963.1"/>
    <property type="molecule type" value="Genomic_DNA"/>
</dbReference>
<dbReference type="Gene3D" id="3.30.2310.20">
    <property type="entry name" value="RelE-like"/>
    <property type="match status" value="1"/>
</dbReference>
<evidence type="ECO:0000256" key="1">
    <source>
        <dbReference type="ARBA" id="ARBA00022649"/>
    </source>
</evidence>
<dbReference type="Pfam" id="PF05016">
    <property type="entry name" value="ParE_toxin"/>
    <property type="match status" value="1"/>
</dbReference>
<dbReference type="RefSeq" id="WP_282593549.1">
    <property type="nucleotide sequence ID" value="NZ_JAPAAF010000068.1"/>
</dbReference>
<name>A0AA41YBV0_9BACT</name>
<dbReference type="SUPFAM" id="SSF143011">
    <property type="entry name" value="RelE-like"/>
    <property type="match status" value="1"/>
</dbReference>
<dbReference type="Proteomes" id="UP001163821">
    <property type="component" value="Unassembled WGS sequence"/>
</dbReference>
<sequence>MTKIILTGTALKDLDSIYYFREDLTAKRMVKTILKEIKILQKLPEAGPIDHLFVDEAKTIRALVVAKGRYKVLYYVEKDQVYIVRLWDCRRNPGTARM</sequence>
<evidence type="ECO:0000313" key="2">
    <source>
        <dbReference type="EMBL" id="MCW0484963.1"/>
    </source>
</evidence>
<dbReference type="InterPro" id="IPR007712">
    <property type="entry name" value="RelE/ParE_toxin"/>
</dbReference>
<dbReference type="InterPro" id="IPR035093">
    <property type="entry name" value="RelE/ParE_toxin_dom_sf"/>
</dbReference>
<keyword evidence="1" id="KW-1277">Toxin-antitoxin system</keyword>
<accession>A0AA41YBV0</accession>
<proteinExistence type="predicted"/>
<reference evidence="2" key="1">
    <citation type="submission" date="2022-10" db="EMBL/GenBank/DDBJ databases">
        <title>Gaoshiqiia sediminis gen. nov., sp. nov., isolated from coastal sediment.</title>
        <authorList>
            <person name="Yu W.X."/>
            <person name="Mu D.S."/>
            <person name="Du J.Z."/>
            <person name="Liang Y.Q."/>
        </authorList>
    </citation>
    <scope>NUCLEOTIDE SEQUENCE</scope>
    <source>
        <strain evidence="2">A06</strain>
    </source>
</reference>
<protein>
    <submittedName>
        <fullName evidence="2">Type II toxin-antitoxin system RelE/ParE family toxin</fullName>
    </submittedName>
</protein>
<dbReference type="AlphaFoldDB" id="A0AA41YBV0"/>
<organism evidence="2 3">
    <name type="scientific">Gaoshiqia sediminis</name>
    <dbReference type="NCBI Taxonomy" id="2986998"/>
    <lineage>
        <taxon>Bacteria</taxon>
        <taxon>Pseudomonadati</taxon>
        <taxon>Bacteroidota</taxon>
        <taxon>Bacteroidia</taxon>
        <taxon>Marinilabiliales</taxon>
        <taxon>Prolixibacteraceae</taxon>
        <taxon>Gaoshiqia</taxon>
    </lineage>
</organism>
<gene>
    <name evidence="2" type="ORF">N2K84_19675</name>
</gene>
<keyword evidence="3" id="KW-1185">Reference proteome</keyword>
<comment type="caution">
    <text evidence="2">The sequence shown here is derived from an EMBL/GenBank/DDBJ whole genome shotgun (WGS) entry which is preliminary data.</text>
</comment>